<evidence type="ECO:0000313" key="4">
    <source>
        <dbReference type="Proteomes" id="UP000280791"/>
    </source>
</evidence>
<feature type="repeat" description="TPR" evidence="1">
    <location>
        <begin position="265"/>
        <end position="298"/>
    </location>
</feature>
<dbReference type="PROSITE" id="PS50943">
    <property type="entry name" value="HTH_CROC1"/>
    <property type="match status" value="1"/>
</dbReference>
<evidence type="ECO:0000259" key="2">
    <source>
        <dbReference type="PROSITE" id="PS50943"/>
    </source>
</evidence>
<dbReference type="GO" id="GO:0003677">
    <property type="term" value="F:DNA binding"/>
    <property type="evidence" value="ECO:0007669"/>
    <property type="project" value="InterPro"/>
</dbReference>
<dbReference type="InterPro" id="IPR001387">
    <property type="entry name" value="Cro/C1-type_HTH"/>
</dbReference>
<reference evidence="3 4" key="1">
    <citation type="submission" date="2018-10" db="EMBL/GenBank/DDBJ databases">
        <title>Genomic Encyclopedia of Type Strains, Phase IV (KMG-IV): sequencing the most valuable type-strain genomes for metagenomic binning, comparative biology and taxonomic classification.</title>
        <authorList>
            <person name="Goeker M."/>
        </authorList>
    </citation>
    <scope>NUCLEOTIDE SEQUENCE [LARGE SCALE GENOMIC DNA]</scope>
    <source>
        <strain evidence="3 4">DSM 20549</strain>
    </source>
</reference>
<keyword evidence="1" id="KW-0802">TPR repeat</keyword>
<dbReference type="OrthoDB" id="252257at2"/>
<dbReference type="PROSITE" id="PS50005">
    <property type="entry name" value="TPR"/>
    <property type="match status" value="1"/>
</dbReference>
<dbReference type="Gene3D" id="1.25.40.10">
    <property type="entry name" value="Tetratricopeptide repeat domain"/>
    <property type="match status" value="1"/>
</dbReference>
<dbReference type="InterPro" id="IPR019734">
    <property type="entry name" value="TPR_rpt"/>
</dbReference>
<feature type="domain" description="HTH cro/C1-type" evidence="2">
    <location>
        <begin position="7"/>
        <end position="60"/>
    </location>
</feature>
<dbReference type="Proteomes" id="UP000280791">
    <property type="component" value="Unassembled WGS sequence"/>
</dbReference>
<name>A0A497YJQ4_9BACL</name>
<keyword evidence="4" id="KW-1185">Reference proteome</keyword>
<dbReference type="AlphaFoldDB" id="A0A497YJQ4"/>
<accession>A0A497YJQ4</accession>
<evidence type="ECO:0000256" key="1">
    <source>
        <dbReference type="PROSITE-ProRule" id="PRU00339"/>
    </source>
</evidence>
<protein>
    <recommendedName>
        <fullName evidence="2">HTH cro/C1-type domain-containing protein</fullName>
    </recommendedName>
</protein>
<evidence type="ECO:0000313" key="3">
    <source>
        <dbReference type="EMBL" id="RLJ90415.1"/>
    </source>
</evidence>
<proteinExistence type="predicted"/>
<organism evidence="3 4">
    <name type="scientific">Planococcus citreus</name>
    <dbReference type="NCBI Taxonomy" id="1373"/>
    <lineage>
        <taxon>Bacteria</taxon>
        <taxon>Bacillati</taxon>
        <taxon>Bacillota</taxon>
        <taxon>Bacilli</taxon>
        <taxon>Bacillales</taxon>
        <taxon>Caryophanaceae</taxon>
        <taxon>Planococcus</taxon>
    </lineage>
</organism>
<dbReference type="Gene3D" id="1.10.260.40">
    <property type="entry name" value="lambda repressor-like DNA-binding domains"/>
    <property type="match status" value="1"/>
</dbReference>
<dbReference type="SUPFAM" id="SSF48452">
    <property type="entry name" value="TPR-like"/>
    <property type="match status" value="1"/>
</dbReference>
<comment type="caution">
    <text evidence="3">The sequence shown here is derived from an EMBL/GenBank/DDBJ whole genome shotgun (WGS) entry which is preliminary data.</text>
</comment>
<dbReference type="SUPFAM" id="SSF47413">
    <property type="entry name" value="lambda repressor-like DNA-binding domains"/>
    <property type="match status" value="1"/>
</dbReference>
<dbReference type="EMBL" id="RCCP01000001">
    <property type="protein sequence ID" value="RLJ90415.1"/>
    <property type="molecule type" value="Genomic_DNA"/>
</dbReference>
<dbReference type="InterPro" id="IPR010982">
    <property type="entry name" value="Lambda_DNA-bd_dom_sf"/>
</dbReference>
<dbReference type="SMART" id="SM00028">
    <property type="entry name" value="TPR"/>
    <property type="match status" value="5"/>
</dbReference>
<gene>
    <name evidence="3" type="ORF">DFR62_0559</name>
</gene>
<dbReference type="RefSeq" id="WP_121297913.1">
    <property type="nucleotide sequence ID" value="NZ_QBEW01000071.1"/>
</dbReference>
<dbReference type="InterPro" id="IPR011990">
    <property type="entry name" value="TPR-like_helical_dom_sf"/>
</dbReference>
<dbReference type="PANTHER" id="PTHR10098">
    <property type="entry name" value="RAPSYN-RELATED"/>
    <property type="match status" value="1"/>
</dbReference>
<sequence>MDTGMRLKYHRLKKRFSMEETASGIFSPKDLKKIEAGLKEPALKDLESLCKKLEIPLAAKDNPIGKVLVKNFKNSLLHPQNKGKIMEHYADICNHPLLRADEDVELEFDIQQIRYFIITGDLESAEKKIKEMDRFKEFMDQEQYYLYHKYNGNYNYILNDYENALKTYLIAERIAPKSISPAELGDLYYSIGISSTKCEEHELSYKYSEMALKIYQQEFVPKRIVECHLNIAITHEQFGNHRLSMEHYKNALTIGSKLDIDILKFTTEYNLGFSYFIYQQYELAIPHLNNSLKYIPDEYIADSISAHCVLIKSHLELGDKSKAKEIAAVGQQLVKAKELRIDSPSNAIFKDAYMEFVALTYLLDDEDDKFEEIILNKLINSFTNSNSFHDLGYYLGYLGKMYFRQGRYKESAEITEKSRDAYKEVLNIKWE</sequence>